<accession>A0A8J2PUD9</accession>
<dbReference type="Proteomes" id="UP000708208">
    <property type="component" value="Unassembled WGS sequence"/>
</dbReference>
<sequence length="153" mass="16533">GNMNYLRNFFPLKLAMVTLIALYLILAISSSSASYYGPRYGKRESDLSRYQARSIGQRNNRGARFYPGSRYGGKRSYWQPTSFMPSDADIGSVDSLNVPNVPFDCILIPNLGVRCSRPEAVSDWNNDDEISAGNGGSAASTSGGSSSASADQP</sequence>
<dbReference type="AlphaFoldDB" id="A0A8J2PUD9"/>
<evidence type="ECO:0000313" key="3">
    <source>
        <dbReference type="Proteomes" id="UP000708208"/>
    </source>
</evidence>
<feature type="non-terminal residue" evidence="2">
    <location>
        <position position="1"/>
    </location>
</feature>
<evidence type="ECO:0000256" key="1">
    <source>
        <dbReference type="SAM" id="MobiDB-lite"/>
    </source>
</evidence>
<proteinExistence type="predicted"/>
<organism evidence="2 3">
    <name type="scientific">Allacma fusca</name>
    <dbReference type="NCBI Taxonomy" id="39272"/>
    <lineage>
        <taxon>Eukaryota</taxon>
        <taxon>Metazoa</taxon>
        <taxon>Ecdysozoa</taxon>
        <taxon>Arthropoda</taxon>
        <taxon>Hexapoda</taxon>
        <taxon>Collembola</taxon>
        <taxon>Symphypleona</taxon>
        <taxon>Sminthuridae</taxon>
        <taxon>Allacma</taxon>
    </lineage>
</organism>
<gene>
    <name evidence="2" type="ORF">AFUS01_LOCUS46751</name>
</gene>
<name>A0A8J2PUD9_9HEXA</name>
<dbReference type="OrthoDB" id="10606019at2759"/>
<comment type="caution">
    <text evidence="2">The sequence shown here is derived from an EMBL/GenBank/DDBJ whole genome shotgun (WGS) entry which is preliminary data.</text>
</comment>
<keyword evidence="3" id="KW-1185">Reference proteome</keyword>
<reference evidence="2" key="1">
    <citation type="submission" date="2021-06" db="EMBL/GenBank/DDBJ databases">
        <authorList>
            <person name="Hodson N. C."/>
            <person name="Mongue J. A."/>
            <person name="Jaron S. K."/>
        </authorList>
    </citation>
    <scope>NUCLEOTIDE SEQUENCE</scope>
</reference>
<protein>
    <submittedName>
        <fullName evidence="2">Uncharacterized protein</fullName>
    </submittedName>
</protein>
<feature type="compositionally biased region" description="Low complexity" evidence="1">
    <location>
        <begin position="137"/>
        <end position="153"/>
    </location>
</feature>
<dbReference type="EMBL" id="CAJVCH010571506">
    <property type="protein sequence ID" value="CAG7837675.1"/>
    <property type="molecule type" value="Genomic_DNA"/>
</dbReference>
<evidence type="ECO:0000313" key="2">
    <source>
        <dbReference type="EMBL" id="CAG7837675.1"/>
    </source>
</evidence>
<feature type="region of interest" description="Disordered" evidence="1">
    <location>
        <begin position="122"/>
        <end position="153"/>
    </location>
</feature>